<proteinExistence type="predicted"/>
<dbReference type="SUPFAM" id="SSF56281">
    <property type="entry name" value="Metallo-hydrolase/oxidoreductase"/>
    <property type="match status" value="1"/>
</dbReference>
<protein>
    <submittedName>
        <fullName evidence="2">Competence protein ComEC</fullName>
    </submittedName>
</protein>
<organism evidence="2 3">
    <name type="scientific">Ramlibacter lithotrophicus</name>
    <dbReference type="NCBI Taxonomy" id="2606681"/>
    <lineage>
        <taxon>Bacteria</taxon>
        <taxon>Pseudomonadati</taxon>
        <taxon>Pseudomonadota</taxon>
        <taxon>Betaproteobacteria</taxon>
        <taxon>Burkholderiales</taxon>
        <taxon>Comamonadaceae</taxon>
        <taxon>Ramlibacter</taxon>
    </lineage>
</organism>
<evidence type="ECO:0000313" key="2">
    <source>
        <dbReference type="EMBL" id="NKE68627.1"/>
    </source>
</evidence>
<dbReference type="InterPro" id="IPR036866">
    <property type="entry name" value="RibonucZ/Hydroxyglut_hydro"/>
</dbReference>
<dbReference type="Gene3D" id="3.60.15.10">
    <property type="entry name" value="Ribonuclease Z/Hydroxyacylglutathione hydrolase-like"/>
    <property type="match status" value="1"/>
</dbReference>
<dbReference type="PANTHER" id="PTHR30619:SF1">
    <property type="entry name" value="RECOMBINATION PROTEIN 2"/>
    <property type="match status" value="1"/>
</dbReference>
<name>A0A7X6DK26_9BURK</name>
<evidence type="ECO:0000256" key="1">
    <source>
        <dbReference type="SAM" id="MobiDB-lite"/>
    </source>
</evidence>
<evidence type="ECO:0000313" key="3">
    <source>
        <dbReference type="Proteomes" id="UP000521868"/>
    </source>
</evidence>
<feature type="region of interest" description="Disordered" evidence="1">
    <location>
        <begin position="337"/>
        <end position="359"/>
    </location>
</feature>
<dbReference type="EMBL" id="VTOX01000011">
    <property type="protein sequence ID" value="NKE68627.1"/>
    <property type="molecule type" value="Genomic_DNA"/>
</dbReference>
<reference evidence="2 3" key="1">
    <citation type="journal article" date="2020" name="Nature">
        <title>Bacterial chemolithoautotrophy via manganese oxidation.</title>
        <authorList>
            <person name="Yu H."/>
            <person name="Leadbetter J.R."/>
        </authorList>
    </citation>
    <scope>NUCLEOTIDE SEQUENCE [LARGE SCALE GENOMIC DNA]</scope>
    <source>
        <strain evidence="2 3">RBP-1</strain>
    </source>
</reference>
<comment type="caution">
    <text evidence="2">The sequence shown here is derived from an EMBL/GenBank/DDBJ whole genome shotgun (WGS) entry which is preliminary data.</text>
</comment>
<accession>A0A7X6DK26</accession>
<dbReference type="PANTHER" id="PTHR30619">
    <property type="entry name" value="DNA INTERNALIZATION/COMPETENCE PROTEIN COMEC/REC2"/>
    <property type="match status" value="1"/>
</dbReference>
<dbReference type="RefSeq" id="WP_168109753.1">
    <property type="nucleotide sequence ID" value="NZ_VTOX01000011.1"/>
</dbReference>
<gene>
    <name evidence="2" type="ORF">RAMLITH_22660</name>
</gene>
<sequence length="359" mass="39423">MADFIELDFLDVESEKSGDAITVRYEVAGVQSVHVIDGGYVDTGDKVVAHLKKWCGGLAVNHVVLTHPDQDHANGLRKVLEECEVGTLWMHRPWLFADQLLPSFPTYKSVDALRSKLRALYPGPAALEDIALEREIDIKDPFQGAQIGQFVVAAPSKARYLQLIVDSDRTPEKAEEKSLAQVVAEAFDSAFKAASNLVKRAWGMETFPVSGTNRENEMSVVQFGVFGGKRVLLTGDAGREALTEAADFVEARGHALPGVWCFQVPHHGGRHNVSTELLDRWLGPPLGAAPEKTGWLAVCSSAKADTHHPKKVVVRAMLHRGAHFSSTEGRCVHVSHPRITRPGYSSIPQADYPEHQEED</sequence>
<dbReference type="InterPro" id="IPR052159">
    <property type="entry name" value="Competence_DNA_uptake"/>
</dbReference>
<dbReference type="Proteomes" id="UP000521868">
    <property type="component" value="Unassembled WGS sequence"/>
</dbReference>
<keyword evidence="3" id="KW-1185">Reference proteome</keyword>
<dbReference type="AlphaFoldDB" id="A0A7X6DK26"/>